<comment type="caution">
    <text evidence="7">The sequence shown here is derived from an EMBL/GenBank/DDBJ whole genome shotgun (WGS) entry which is preliminary data.</text>
</comment>
<feature type="domain" description="Erythromycin biosynthesis protein CIII-like N-terminal" evidence="6">
    <location>
        <begin position="24"/>
        <end position="265"/>
    </location>
</feature>
<evidence type="ECO:0000313" key="8">
    <source>
        <dbReference type="Proteomes" id="UP001596380"/>
    </source>
</evidence>
<keyword evidence="8" id="KW-1185">Reference proteome</keyword>
<keyword evidence="2" id="KW-0328">Glycosyltransferase</keyword>
<evidence type="ECO:0000256" key="3">
    <source>
        <dbReference type="ARBA" id="ARBA00022679"/>
    </source>
</evidence>
<dbReference type="NCBIfam" id="TIGR04516">
    <property type="entry name" value="glycosyl_450act"/>
    <property type="match status" value="1"/>
</dbReference>
<evidence type="ECO:0000259" key="6">
    <source>
        <dbReference type="Pfam" id="PF21036"/>
    </source>
</evidence>
<gene>
    <name evidence="7" type="ORF">ACFQKB_17830</name>
</gene>
<evidence type="ECO:0000313" key="7">
    <source>
        <dbReference type="EMBL" id="MFC6881623.1"/>
    </source>
</evidence>
<comment type="similarity">
    <text evidence="1">Belongs to the glycosyltransferase 28 family.</text>
</comment>
<sequence>MAVRVLFVTLPWKTHLFNFVPLAWALQTAGHEVHVAAEPDLTGAVTGAGLTAVPVGSGETMGERVRRAWREGTLPTPEEAPPPGHPVELYDLGPDRQRLSWQELNRIHDTLVVPRAWLSNDTMFDDLVAYCRSWRPDLVIWNAVTFAGSVAAAAVGAAHARFLFSVDLYSRLRDDQLTVMARQPPQDRRDGLKDWFAPWAAKYGVEFSEELVNGHFSIDQMPASFRLDFPHRTVSMRHVPYNGPAVIPAWLAEPPRAPRVLMTFGVSVRSWPELQVVPVERLRESLDSLADLDVEVVVTLPDDVRASLGRVPANVRVVDFVPLHAVLPTCSAVVHHGGAGSFNGSLLSGVPQLLVSTALDAPFKDHHLRAAGAGLAITPDRFSGPLIRENVVRMLEDPAFRAGAETLRREIMSYPAPNALVPELERLTAEHRA</sequence>
<dbReference type="InterPro" id="IPR010610">
    <property type="entry name" value="EryCIII-like_C"/>
</dbReference>
<dbReference type="Pfam" id="PF06722">
    <property type="entry name" value="EryCIII-like_C"/>
    <property type="match status" value="1"/>
</dbReference>
<dbReference type="Gene3D" id="3.40.50.2000">
    <property type="entry name" value="Glycogen Phosphorylase B"/>
    <property type="match status" value="2"/>
</dbReference>
<dbReference type="InterPro" id="IPR050426">
    <property type="entry name" value="Glycosyltransferase_28"/>
</dbReference>
<reference evidence="8" key="1">
    <citation type="journal article" date="2019" name="Int. J. Syst. Evol. Microbiol.">
        <title>The Global Catalogue of Microorganisms (GCM) 10K type strain sequencing project: providing services to taxonomists for standard genome sequencing and annotation.</title>
        <authorList>
            <consortium name="The Broad Institute Genomics Platform"/>
            <consortium name="The Broad Institute Genome Sequencing Center for Infectious Disease"/>
            <person name="Wu L."/>
            <person name="Ma J."/>
        </authorList>
    </citation>
    <scope>NUCLEOTIDE SEQUENCE [LARGE SCALE GENOMIC DNA]</scope>
    <source>
        <strain evidence="8">JCM 3369</strain>
    </source>
</reference>
<feature type="domain" description="Erythromycin biosynthesis protein CIII-like C-terminal" evidence="5">
    <location>
        <begin position="284"/>
        <end position="427"/>
    </location>
</feature>
<evidence type="ECO:0000256" key="2">
    <source>
        <dbReference type="ARBA" id="ARBA00022676"/>
    </source>
</evidence>
<keyword evidence="3" id="KW-0808">Transferase</keyword>
<evidence type="ECO:0000256" key="1">
    <source>
        <dbReference type="ARBA" id="ARBA00006962"/>
    </source>
</evidence>
<dbReference type="SUPFAM" id="SSF53756">
    <property type="entry name" value="UDP-Glycosyltransferase/glycogen phosphorylase"/>
    <property type="match status" value="1"/>
</dbReference>
<dbReference type="RefSeq" id="WP_160826924.1">
    <property type="nucleotide sequence ID" value="NZ_JBHSXS010000009.1"/>
</dbReference>
<keyword evidence="4" id="KW-0045">Antibiotic biosynthesis</keyword>
<dbReference type="CDD" id="cd03784">
    <property type="entry name" value="GT1_Gtf-like"/>
    <property type="match status" value="1"/>
</dbReference>
<name>A0ABW2CKI1_9ACTN</name>
<dbReference type="InterPro" id="IPR030953">
    <property type="entry name" value="Glycosyl_450act"/>
</dbReference>
<dbReference type="PANTHER" id="PTHR48050:SF13">
    <property type="entry name" value="STEROL 3-BETA-GLUCOSYLTRANSFERASE UGT80A2"/>
    <property type="match status" value="1"/>
</dbReference>
<dbReference type="PANTHER" id="PTHR48050">
    <property type="entry name" value="STEROL 3-BETA-GLUCOSYLTRANSFERASE"/>
    <property type="match status" value="1"/>
</dbReference>
<evidence type="ECO:0000256" key="4">
    <source>
        <dbReference type="ARBA" id="ARBA00023194"/>
    </source>
</evidence>
<dbReference type="InterPro" id="IPR048284">
    <property type="entry name" value="EryCIII-like_N"/>
</dbReference>
<dbReference type="Pfam" id="PF21036">
    <property type="entry name" value="EryCIII-like_N"/>
    <property type="match status" value="1"/>
</dbReference>
<dbReference type="Proteomes" id="UP001596380">
    <property type="component" value="Unassembled WGS sequence"/>
</dbReference>
<organism evidence="7 8">
    <name type="scientific">Actinomadura yumaensis</name>
    <dbReference type="NCBI Taxonomy" id="111807"/>
    <lineage>
        <taxon>Bacteria</taxon>
        <taxon>Bacillati</taxon>
        <taxon>Actinomycetota</taxon>
        <taxon>Actinomycetes</taxon>
        <taxon>Streptosporangiales</taxon>
        <taxon>Thermomonosporaceae</taxon>
        <taxon>Actinomadura</taxon>
    </lineage>
</organism>
<proteinExistence type="inferred from homology"/>
<accession>A0ABW2CKI1</accession>
<dbReference type="EMBL" id="JBHSXS010000009">
    <property type="protein sequence ID" value="MFC6881623.1"/>
    <property type="molecule type" value="Genomic_DNA"/>
</dbReference>
<evidence type="ECO:0000259" key="5">
    <source>
        <dbReference type="Pfam" id="PF06722"/>
    </source>
</evidence>
<dbReference type="InterPro" id="IPR002213">
    <property type="entry name" value="UDP_glucos_trans"/>
</dbReference>
<protein>
    <submittedName>
        <fullName evidence="7">Activator-dependent family glycosyltransferase</fullName>
    </submittedName>
</protein>